<dbReference type="Proteomes" id="UP000199161">
    <property type="component" value="Unassembled WGS sequence"/>
</dbReference>
<gene>
    <name evidence="1" type="ORF">SAMN05444422_109191</name>
</gene>
<evidence type="ECO:0000313" key="2">
    <source>
        <dbReference type="Proteomes" id="UP000199161"/>
    </source>
</evidence>
<accession>A0A1I1JT13</accession>
<proteinExistence type="predicted"/>
<reference evidence="2" key="1">
    <citation type="submission" date="2016-10" db="EMBL/GenBank/DDBJ databases">
        <authorList>
            <person name="Varghese N."/>
            <person name="Submissions S."/>
        </authorList>
    </citation>
    <scope>NUCLEOTIDE SEQUENCE [LARGE SCALE GENOMIC DNA]</scope>
    <source>
        <strain evidence="2">DSM 13078</strain>
    </source>
</reference>
<dbReference type="AlphaFoldDB" id="A0A1I1JT13"/>
<protein>
    <submittedName>
        <fullName evidence="1">Uncharacterized protein</fullName>
    </submittedName>
</protein>
<sequence>MNHRERLSATGDRILDHAGVTQVYGDPVTHDGKTIVPAQR</sequence>
<evidence type="ECO:0000313" key="1">
    <source>
        <dbReference type="EMBL" id="SFC51787.1"/>
    </source>
</evidence>
<organism evidence="1 2">
    <name type="scientific">Natronobacterium haloterrestre</name>
    <name type="common">Halobiforma haloterrestris</name>
    <dbReference type="NCBI Taxonomy" id="148448"/>
    <lineage>
        <taxon>Archaea</taxon>
        <taxon>Methanobacteriati</taxon>
        <taxon>Methanobacteriota</taxon>
        <taxon>Stenosarchaea group</taxon>
        <taxon>Halobacteria</taxon>
        <taxon>Halobacteriales</taxon>
        <taxon>Natrialbaceae</taxon>
        <taxon>Natronobacterium</taxon>
    </lineage>
</organism>
<name>A0A1I1JT13_NATHA</name>
<keyword evidence="2" id="KW-1185">Reference proteome</keyword>
<dbReference type="EMBL" id="FOKW01000009">
    <property type="protein sequence ID" value="SFC51787.1"/>
    <property type="molecule type" value="Genomic_DNA"/>
</dbReference>